<evidence type="ECO:0000313" key="4">
    <source>
        <dbReference type="Proteomes" id="UP000005207"/>
    </source>
</evidence>
<accession>A0A669CSJ4</accession>
<dbReference type="InterPro" id="IPR036875">
    <property type="entry name" value="Znf_CCHC_sf"/>
</dbReference>
<dbReference type="GO" id="GO:0008270">
    <property type="term" value="F:zinc ion binding"/>
    <property type="evidence" value="ECO:0007669"/>
    <property type="project" value="InterPro"/>
</dbReference>
<dbReference type="SMART" id="SM00343">
    <property type="entry name" value="ZnF_C2HC"/>
    <property type="match status" value="2"/>
</dbReference>
<sequence length="627" mass="70494">MATFDIVAFKENPSLVQLDACRKRDLHEMASFYGICVSTALRKAELKAALVSGLVEKGIVALRVSASLPEHGVMSQPVLQVPDQAVAPSVSTPVAQGLPEDPPMTLPRFEPLSIESSVGSKQDAKLRVRLARLQLEKEEREREFQLRKELELRRVDAELARAREVELKKVEAVTAVKLRQLELQLELQQASLPATAIQQAEAPFDVGKNIRLVPVFRDTEVDSYFESFERIATALHWPRDSWAILLHCKLVGKAQEVCSSLSAEDSLDYDKLKSAILLAYELVLEAYRQRFRGLKRGQGQSYRDFARKKSVLFDRWCVSSKATDLASMRQLMLVEEFKNCVSERIAVHLSEQKVSSLQQAATLADEFALIHKTSVIKHDRRDDLVKVSDVLATQYPKGAVLVSHSKAKRKCFFCLKSGHLIANCETYKQKRSVSRARSVPANNANASMVSRSRIKLCFFCHKTGHLIAHCSKANSQQNRSAFKRVNCGSQTDKVASPWQQLEHNCSVVPFGECQRSTNYEMPPVGRLSDPDDLQCDTLCTTQPFKPAPLANQHACHHDLAKKLLKSVSVRPSSYPLSSSYVMPRKTSGCHSRHYFEGIEPTPFSVLDSSKRSWQIRQAIPNRYYGAW</sequence>
<dbReference type="SUPFAM" id="SSF57756">
    <property type="entry name" value="Retrovirus zinc finger-like domains"/>
    <property type="match status" value="1"/>
</dbReference>
<dbReference type="Ensembl" id="ENSONIT00000054675.1">
    <property type="protein sequence ID" value="ENSONIP00000049324.1"/>
    <property type="gene ID" value="ENSONIG00000040222.1"/>
</dbReference>
<evidence type="ECO:0000313" key="3">
    <source>
        <dbReference type="Ensembl" id="ENSONIP00000049324.1"/>
    </source>
</evidence>
<dbReference type="SUPFAM" id="SSF47353">
    <property type="entry name" value="Retrovirus capsid dimerization domain-like"/>
    <property type="match status" value="1"/>
</dbReference>
<dbReference type="Gene3D" id="1.10.4020.10">
    <property type="entry name" value="DNA breaking-rejoining enzymes"/>
    <property type="match status" value="1"/>
</dbReference>
<dbReference type="InterPro" id="IPR038269">
    <property type="entry name" value="SCAN_sf"/>
</dbReference>
<evidence type="ECO:0000256" key="1">
    <source>
        <dbReference type="SAM" id="Coils"/>
    </source>
</evidence>
<proteinExistence type="predicted"/>
<dbReference type="Pfam" id="PF02023">
    <property type="entry name" value="SCAN"/>
    <property type="match status" value="1"/>
</dbReference>
<dbReference type="InterPro" id="IPR001878">
    <property type="entry name" value="Znf_CCHC"/>
</dbReference>
<name>A0A669CSJ4_ORENI</name>
<dbReference type="GO" id="GO:0003676">
    <property type="term" value="F:nucleic acid binding"/>
    <property type="evidence" value="ECO:0007669"/>
    <property type="project" value="InterPro"/>
</dbReference>
<dbReference type="PANTHER" id="PTHR46888:SF13">
    <property type="entry name" value="RIBONUCLEASE H"/>
    <property type="match status" value="1"/>
</dbReference>
<reference evidence="3" key="3">
    <citation type="submission" date="2025-09" db="UniProtKB">
        <authorList>
            <consortium name="Ensembl"/>
        </authorList>
    </citation>
    <scope>IDENTIFICATION</scope>
</reference>
<reference evidence="3" key="2">
    <citation type="submission" date="2025-08" db="UniProtKB">
        <authorList>
            <consortium name="Ensembl"/>
        </authorList>
    </citation>
    <scope>IDENTIFICATION</scope>
</reference>
<dbReference type="AlphaFoldDB" id="A0A669CSJ4"/>
<dbReference type="InterPro" id="IPR003309">
    <property type="entry name" value="SCAN_dom"/>
</dbReference>
<evidence type="ECO:0000259" key="2">
    <source>
        <dbReference type="SMART" id="SM00343"/>
    </source>
</evidence>
<protein>
    <recommendedName>
        <fullName evidence="2">CCHC-type domain-containing protein</fullName>
    </recommendedName>
</protein>
<feature type="domain" description="CCHC-type" evidence="2">
    <location>
        <begin position="410"/>
        <end position="426"/>
    </location>
</feature>
<dbReference type="Proteomes" id="UP000005207">
    <property type="component" value="Linkage group LG3"/>
</dbReference>
<keyword evidence="1" id="KW-0175">Coiled coil</keyword>
<keyword evidence="4" id="KW-1185">Reference proteome</keyword>
<dbReference type="Gene3D" id="4.10.60.10">
    <property type="entry name" value="Zinc finger, CCHC-type"/>
    <property type="match status" value="1"/>
</dbReference>
<dbReference type="PANTHER" id="PTHR46888">
    <property type="entry name" value="ZINC KNUCKLE DOMAINCONTAINING PROTEIN-RELATED"/>
    <property type="match status" value="1"/>
</dbReference>
<dbReference type="InParanoid" id="A0A669CSJ4"/>
<reference evidence="4" key="1">
    <citation type="submission" date="2012-01" db="EMBL/GenBank/DDBJ databases">
        <title>The Genome Sequence of Oreochromis niloticus (Nile Tilapia).</title>
        <authorList>
            <consortium name="Broad Institute Genome Assembly Team"/>
            <consortium name="Broad Institute Sequencing Platform"/>
            <person name="Di Palma F."/>
            <person name="Johnson J."/>
            <person name="Lander E.S."/>
            <person name="Lindblad-Toh K."/>
        </authorList>
    </citation>
    <scope>NUCLEOTIDE SEQUENCE [LARGE SCALE GENOMIC DNA]</scope>
</reference>
<feature type="domain" description="CCHC-type" evidence="2">
    <location>
        <begin position="456"/>
        <end position="472"/>
    </location>
</feature>
<dbReference type="GeneTree" id="ENSGT00940000165751"/>
<dbReference type="OMA" id="QQLEHNC"/>
<organism evidence="3 4">
    <name type="scientific">Oreochromis niloticus</name>
    <name type="common">Nile tilapia</name>
    <name type="synonym">Tilapia nilotica</name>
    <dbReference type="NCBI Taxonomy" id="8128"/>
    <lineage>
        <taxon>Eukaryota</taxon>
        <taxon>Metazoa</taxon>
        <taxon>Chordata</taxon>
        <taxon>Craniata</taxon>
        <taxon>Vertebrata</taxon>
        <taxon>Euteleostomi</taxon>
        <taxon>Actinopterygii</taxon>
        <taxon>Neopterygii</taxon>
        <taxon>Teleostei</taxon>
        <taxon>Neoteleostei</taxon>
        <taxon>Acanthomorphata</taxon>
        <taxon>Ovalentaria</taxon>
        <taxon>Cichlomorphae</taxon>
        <taxon>Cichliformes</taxon>
        <taxon>Cichlidae</taxon>
        <taxon>African cichlids</taxon>
        <taxon>Pseudocrenilabrinae</taxon>
        <taxon>Oreochromini</taxon>
        <taxon>Oreochromis</taxon>
    </lineage>
</organism>
<feature type="coiled-coil region" evidence="1">
    <location>
        <begin position="121"/>
        <end position="153"/>
    </location>
</feature>